<accession>A0ABQ8JT82</accession>
<proteinExistence type="predicted"/>
<reference evidence="1 2" key="2">
    <citation type="journal article" date="2022" name="Mol. Biol. Evol.">
        <title>Comparative Genomics Reveals Insights into the Divergent Evolution of Astigmatic Mites and Household Pest Adaptations.</title>
        <authorList>
            <person name="Xiong Q."/>
            <person name="Wan A.T."/>
            <person name="Liu X."/>
            <person name="Fung C.S."/>
            <person name="Xiao X."/>
            <person name="Malainual N."/>
            <person name="Hou J."/>
            <person name="Wang L."/>
            <person name="Wang M."/>
            <person name="Yang K.Y."/>
            <person name="Cui Y."/>
            <person name="Leung E.L."/>
            <person name="Nong W."/>
            <person name="Shin S.K."/>
            <person name="Au S.W."/>
            <person name="Jeong K.Y."/>
            <person name="Chew F.T."/>
            <person name="Hui J.H."/>
            <person name="Leung T.F."/>
            <person name="Tungtrongchitr A."/>
            <person name="Zhong N."/>
            <person name="Liu Z."/>
            <person name="Tsui S.K."/>
        </authorList>
    </citation>
    <scope>NUCLEOTIDE SEQUENCE [LARGE SCALE GENOMIC DNA]</scope>
    <source>
        <strain evidence="1">Derp</strain>
    </source>
</reference>
<name>A0ABQ8JT82_DERPT</name>
<protein>
    <submittedName>
        <fullName evidence="1">Uncharacterized protein</fullName>
    </submittedName>
</protein>
<reference evidence="1 2" key="1">
    <citation type="journal article" date="2018" name="J. Allergy Clin. Immunol.">
        <title>High-quality assembly of Dermatophagoides pteronyssinus genome and transcriptome reveals a wide range of novel allergens.</title>
        <authorList>
            <person name="Liu X.Y."/>
            <person name="Yang K.Y."/>
            <person name="Wang M.Q."/>
            <person name="Kwok J.S."/>
            <person name="Zeng X."/>
            <person name="Yang Z."/>
            <person name="Xiao X.J."/>
            <person name="Lau C.P."/>
            <person name="Li Y."/>
            <person name="Huang Z.M."/>
            <person name="Ba J.G."/>
            <person name="Yim A.K."/>
            <person name="Ouyang C.Y."/>
            <person name="Ngai S.M."/>
            <person name="Chan T.F."/>
            <person name="Leung E.L."/>
            <person name="Liu L."/>
            <person name="Liu Z.G."/>
            <person name="Tsui S.K."/>
        </authorList>
    </citation>
    <scope>NUCLEOTIDE SEQUENCE [LARGE SCALE GENOMIC DNA]</scope>
    <source>
        <tissue evidence="1">Whole mite body</tissue>
    </source>
</reference>
<comment type="caution">
    <text evidence="1">The sequence shown here is derived from an EMBL/GenBank/DDBJ whole genome shotgun (WGS) entry which is preliminary data.</text>
</comment>
<evidence type="ECO:0000313" key="1">
    <source>
        <dbReference type="EMBL" id="KAH9425797.1"/>
    </source>
</evidence>
<gene>
    <name evidence="1" type="ORF">DERP_005015</name>
</gene>
<dbReference type="Proteomes" id="UP000887458">
    <property type="component" value="Unassembled WGS sequence"/>
</dbReference>
<dbReference type="EMBL" id="NJHN03000017">
    <property type="protein sequence ID" value="KAH9425797.1"/>
    <property type="molecule type" value="Genomic_DNA"/>
</dbReference>
<evidence type="ECO:0000313" key="2">
    <source>
        <dbReference type="Proteomes" id="UP000887458"/>
    </source>
</evidence>
<sequence>MKYCKHNSVYTSERSVYLIRTTITTGASKLSNVDTHFECDFGEYNRTQCCSSSIISSYQFKNSKNNYH</sequence>
<organism evidence="1 2">
    <name type="scientific">Dermatophagoides pteronyssinus</name>
    <name type="common">European house dust mite</name>
    <dbReference type="NCBI Taxonomy" id="6956"/>
    <lineage>
        <taxon>Eukaryota</taxon>
        <taxon>Metazoa</taxon>
        <taxon>Ecdysozoa</taxon>
        <taxon>Arthropoda</taxon>
        <taxon>Chelicerata</taxon>
        <taxon>Arachnida</taxon>
        <taxon>Acari</taxon>
        <taxon>Acariformes</taxon>
        <taxon>Sarcoptiformes</taxon>
        <taxon>Astigmata</taxon>
        <taxon>Psoroptidia</taxon>
        <taxon>Analgoidea</taxon>
        <taxon>Pyroglyphidae</taxon>
        <taxon>Dermatophagoidinae</taxon>
        <taxon>Dermatophagoides</taxon>
    </lineage>
</organism>
<keyword evidence="2" id="KW-1185">Reference proteome</keyword>